<proteinExistence type="predicted"/>
<sequence>MTDYDVIVIGAGNAGLSAAATMQRGGRRTLLLERHNVPGGAAHSFVRGRFEFEVSLHQLAGMGDEGGNGPLRAVFDMLDVTKRLEFVVDDDLYRTVVPGVLDVTLPADWQGVVDTLDSHYPGNRAQLTRFMELVRDTGVWQLVARANLHKMQEQIEWLSGMSDVRRYGLKSFQAVLDEFFTDERLKHVLASYWSYNGQTASVCAFMDLARLLTLYIEYKPYQVVGGSMSMSSAMLASFLEAGGEVKFNTDVSKIVTRGGAAAGVRLADGTEISSRMVISNAPTVTTYTRMLDDGVVPDRVLKDLRGRALGPSATVLYLGLDAPAAELGFLTSTSFITADLDEGNLDRANRTLEPARYLVATCYDVRPTGYAPPGASQVALASLHYGAPWEALAPEEYARTKFAYAQSQLELLKAIAPGVRDVIEEAEVSTPLTFKRYLSQPAGTIYGFDQDISDSWLFRNEDLAPNVPGLVCISNWTGAGGYNSMIVMAARVCQRILSM</sequence>
<dbReference type="InterPro" id="IPR002937">
    <property type="entry name" value="Amino_oxidase"/>
</dbReference>
<dbReference type="RefSeq" id="WP_358356933.1">
    <property type="nucleotide sequence ID" value="NZ_JBEZFP010000063.1"/>
</dbReference>
<keyword evidence="5" id="KW-0520">NAD</keyword>
<dbReference type="Gene3D" id="3.50.50.60">
    <property type="entry name" value="FAD/NAD(P)-binding domain"/>
    <property type="match status" value="2"/>
</dbReference>
<protein>
    <submittedName>
        <fullName evidence="7">NAD(P)/FAD-dependent oxidoreductase</fullName>
    </submittedName>
</protein>
<evidence type="ECO:0000256" key="2">
    <source>
        <dbReference type="ARBA" id="ARBA00022729"/>
    </source>
</evidence>
<dbReference type="PANTHER" id="PTHR46091:SF3">
    <property type="entry name" value="AMINE OXIDASE DOMAIN-CONTAINING PROTEIN"/>
    <property type="match status" value="1"/>
</dbReference>
<evidence type="ECO:0000256" key="4">
    <source>
        <dbReference type="ARBA" id="ARBA00022857"/>
    </source>
</evidence>
<evidence type="ECO:0000256" key="5">
    <source>
        <dbReference type="ARBA" id="ARBA00023027"/>
    </source>
</evidence>
<keyword evidence="2" id="KW-0732">Signal</keyword>
<dbReference type="InterPro" id="IPR052206">
    <property type="entry name" value="Retinol_saturase"/>
</dbReference>
<keyword evidence="4" id="KW-0521">NADP</keyword>
<dbReference type="SUPFAM" id="SSF51905">
    <property type="entry name" value="FAD/NAD(P)-binding domain"/>
    <property type="match status" value="1"/>
</dbReference>
<dbReference type="PANTHER" id="PTHR46091">
    <property type="entry name" value="BLR7054 PROTEIN"/>
    <property type="match status" value="1"/>
</dbReference>
<evidence type="ECO:0000256" key="1">
    <source>
        <dbReference type="ARBA" id="ARBA00022630"/>
    </source>
</evidence>
<evidence type="ECO:0000313" key="8">
    <source>
        <dbReference type="Proteomes" id="UP001551482"/>
    </source>
</evidence>
<dbReference type="Proteomes" id="UP001551482">
    <property type="component" value="Unassembled WGS sequence"/>
</dbReference>
<dbReference type="InterPro" id="IPR036188">
    <property type="entry name" value="FAD/NAD-bd_sf"/>
</dbReference>
<reference evidence="7 8" key="1">
    <citation type="submission" date="2024-06" db="EMBL/GenBank/DDBJ databases">
        <title>The Natural Products Discovery Center: Release of the First 8490 Sequenced Strains for Exploring Actinobacteria Biosynthetic Diversity.</title>
        <authorList>
            <person name="Kalkreuter E."/>
            <person name="Kautsar S.A."/>
            <person name="Yang D."/>
            <person name="Bader C.D."/>
            <person name="Teijaro C.N."/>
            <person name="Fluegel L."/>
            <person name="Davis C.M."/>
            <person name="Simpson J.R."/>
            <person name="Lauterbach L."/>
            <person name="Steele A.D."/>
            <person name="Gui C."/>
            <person name="Meng S."/>
            <person name="Li G."/>
            <person name="Viehrig K."/>
            <person name="Ye F."/>
            <person name="Su P."/>
            <person name="Kiefer A.F."/>
            <person name="Nichols A."/>
            <person name="Cepeda A.J."/>
            <person name="Yan W."/>
            <person name="Fan B."/>
            <person name="Jiang Y."/>
            <person name="Adhikari A."/>
            <person name="Zheng C.-J."/>
            <person name="Schuster L."/>
            <person name="Cowan T.M."/>
            <person name="Smanski M.J."/>
            <person name="Chevrette M.G."/>
            <person name="De Carvalho L.P.S."/>
            <person name="Shen B."/>
        </authorList>
    </citation>
    <scope>NUCLEOTIDE SEQUENCE [LARGE SCALE GENOMIC DNA]</scope>
    <source>
        <strain evidence="7 8">NPDC048946</strain>
    </source>
</reference>
<keyword evidence="8" id="KW-1185">Reference proteome</keyword>
<evidence type="ECO:0000313" key="7">
    <source>
        <dbReference type="EMBL" id="MEU8136428.1"/>
    </source>
</evidence>
<gene>
    <name evidence="7" type="ORF">AB0C36_23320</name>
</gene>
<dbReference type="Pfam" id="PF01593">
    <property type="entry name" value="Amino_oxidase"/>
    <property type="match status" value="1"/>
</dbReference>
<evidence type="ECO:0000256" key="3">
    <source>
        <dbReference type="ARBA" id="ARBA00022827"/>
    </source>
</evidence>
<comment type="caution">
    <text evidence="7">The sequence shown here is derived from an EMBL/GenBank/DDBJ whole genome shotgun (WGS) entry which is preliminary data.</text>
</comment>
<accession>A0ABV3DKY8</accession>
<name>A0ABV3DKY8_9ACTN</name>
<evidence type="ECO:0000259" key="6">
    <source>
        <dbReference type="Pfam" id="PF01593"/>
    </source>
</evidence>
<feature type="domain" description="Amine oxidase" evidence="6">
    <location>
        <begin position="14"/>
        <end position="485"/>
    </location>
</feature>
<organism evidence="7 8">
    <name type="scientific">Streptodolium elevatio</name>
    <dbReference type="NCBI Taxonomy" id="3157996"/>
    <lineage>
        <taxon>Bacteria</taxon>
        <taxon>Bacillati</taxon>
        <taxon>Actinomycetota</taxon>
        <taxon>Actinomycetes</taxon>
        <taxon>Kitasatosporales</taxon>
        <taxon>Streptomycetaceae</taxon>
        <taxon>Streptodolium</taxon>
    </lineage>
</organism>
<keyword evidence="3" id="KW-0274">FAD</keyword>
<dbReference type="EMBL" id="JBEZFP010000063">
    <property type="protein sequence ID" value="MEU8136428.1"/>
    <property type="molecule type" value="Genomic_DNA"/>
</dbReference>
<keyword evidence="1" id="KW-0285">Flavoprotein</keyword>